<dbReference type="Proteomes" id="UP000032142">
    <property type="component" value="Unassembled WGS sequence"/>
</dbReference>
<proteinExistence type="predicted"/>
<gene>
    <name evidence="2" type="ORF">F383_26370</name>
</gene>
<feature type="compositionally biased region" description="Polar residues" evidence="1">
    <location>
        <begin position="1"/>
        <end position="11"/>
    </location>
</feature>
<accession>A0A0B0P4K9</accession>
<protein>
    <submittedName>
        <fullName evidence="2">Uncharacterized protein</fullName>
    </submittedName>
</protein>
<keyword evidence="3" id="KW-1185">Reference proteome</keyword>
<evidence type="ECO:0000313" key="2">
    <source>
        <dbReference type="EMBL" id="KHG19089.1"/>
    </source>
</evidence>
<evidence type="ECO:0000313" key="3">
    <source>
        <dbReference type="Proteomes" id="UP000032142"/>
    </source>
</evidence>
<organism evidence="2 3">
    <name type="scientific">Gossypium arboreum</name>
    <name type="common">Tree cotton</name>
    <name type="synonym">Gossypium nanking</name>
    <dbReference type="NCBI Taxonomy" id="29729"/>
    <lineage>
        <taxon>Eukaryota</taxon>
        <taxon>Viridiplantae</taxon>
        <taxon>Streptophyta</taxon>
        <taxon>Embryophyta</taxon>
        <taxon>Tracheophyta</taxon>
        <taxon>Spermatophyta</taxon>
        <taxon>Magnoliopsida</taxon>
        <taxon>eudicotyledons</taxon>
        <taxon>Gunneridae</taxon>
        <taxon>Pentapetalae</taxon>
        <taxon>rosids</taxon>
        <taxon>malvids</taxon>
        <taxon>Malvales</taxon>
        <taxon>Malvaceae</taxon>
        <taxon>Malvoideae</taxon>
        <taxon>Gossypium</taxon>
    </lineage>
</organism>
<sequence>MFRSGTASNPFLASDMGKGCYI</sequence>
<reference evidence="3" key="1">
    <citation type="submission" date="2014-09" db="EMBL/GenBank/DDBJ databases">
        <authorList>
            <person name="Mudge J."/>
            <person name="Ramaraj T."/>
            <person name="Lindquist I.E."/>
            <person name="Bharti A.K."/>
            <person name="Sundararajan A."/>
            <person name="Cameron C.T."/>
            <person name="Woodward J.E."/>
            <person name="May G.D."/>
            <person name="Brubaker C."/>
            <person name="Broadhvest J."/>
            <person name="Wilkins T.A."/>
        </authorList>
    </citation>
    <scope>NUCLEOTIDE SEQUENCE</scope>
    <source>
        <strain evidence="3">cv. AKA8401</strain>
    </source>
</reference>
<feature type="region of interest" description="Disordered" evidence="1">
    <location>
        <begin position="1"/>
        <end position="22"/>
    </location>
</feature>
<dbReference type="AlphaFoldDB" id="A0A0B0P4K9"/>
<dbReference type="EMBL" id="KN412154">
    <property type="protein sequence ID" value="KHG19089.1"/>
    <property type="molecule type" value="Genomic_DNA"/>
</dbReference>
<name>A0A0B0P4K9_GOSAR</name>
<evidence type="ECO:0000256" key="1">
    <source>
        <dbReference type="SAM" id="MobiDB-lite"/>
    </source>
</evidence>